<protein>
    <recommendedName>
        <fullName evidence="3">C-JID domain-containing protein</fullName>
    </recommendedName>
</protein>
<keyword evidence="2" id="KW-0677">Repeat</keyword>
<dbReference type="InterPro" id="IPR045344">
    <property type="entry name" value="C-JID"/>
</dbReference>
<keyword evidence="5" id="KW-1185">Reference proteome</keyword>
<dbReference type="InterPro" id="IPR050715">
    <property type="entry name" value="LRR-SigEffector_domain"/>
</dbReference>
<accession>A0A5C7GR37</accession>
<keyword evidence="1" id="KW-0433">Leucine-rich repeat</keyword>
<dbReference type="Proteomes" id="UP000323000">
    <property type="component" value="Chromosome 13"/>
</dbReference>
<dbReference type="Gene3D" id="3.80.10.10">
    <property type="entry name" value="Ribonuclease Inhibitor"/>
    <property type="match status" value="2"/>
</dbReference>
<dbReference type="PANTHER" id="PTHR45752:SF194">
    <property type="entry name" value="NB-ARC DOMAIN-CONTAINING PROTEIN"/>
    <property type="match status" value="1"/>
</dbReference>
<sequence>MFMNLKDVQLGSQVFMKMYNLRTLIIQIYGEQVHLCNGGLDYLSEKLKYLYWERYPLEVLPSSFNPENLVELDLSRSQIKQLWEGSTHVPKLKCLNLVYCENLIGIPDLSNIPSAEIINLYECSNLTGIHSSRECPKNLHSLQLEGCKSLSRLPSNIHLSEEPSFSTSVVLHSSREGSKFSLRYCLSLTKFPHISGNIKSLDLSGSGVEEVPSTIESLSKLEHLNMKECGSLKRISESICKLKSLDRLDLSGCLELESFPDILEGMELKYLDLSGTEIKELPPSIGNLNRLEQLVLSKYYGNLNKCNLTEISEDIGCLSSLEMLDLDDNFFLGKLPKSIKKLSKLYHLSISYCPMLRSLPELPSSLRYLAAMDCTELIQSLPDESEIELCADGCGSFIFNFMNCLKLNQKAVRNLFQDSVLKMQLMGTEKIISLFKVRPPPLPPSRFCSINTPPDEEEDERVEGSICLPGSEIPEWFCYKNNGSSINIPGLRNDCGSSSYIMGFEVCLVIGFEDYNIYLTNPFISNIYVYYDFHIETSDGHKEGFVRNSIQLSGELILFSDHILLGYNLSRKCYEFFQELDTLLANRGMSDYVGTSLEFNILSTVFSGVSLNLGPHCKVKYCGIQPIYVKAQVMNSVSINQDTRDTSGCNDTAEETCR</sequence>
<dbReference type="InterPro" id="IPR001611">
    <property type="entry name" value="Leu-rich_rpt"/>
</dbReference>
<reference evidence="5" key="1">
    <citation type="journal article" date="2019" name="Gigascience">
        <title>De novo genome assembly of the endangered Acer yangbiense, a plant species with extremely small populations endemic to Yunnan Province, China.</title>
        <authorList>
            <person name="Yang J."/>
            <person name="Wariss H.M."/>
            <person name="Tao L."/>
            <person name="Zhang R."/>
            <person name="Yun Q."/>
            <person name="Hollingsworth P."/>
            <person name="Dao Z."/>
            <person name="Luo G."/>
            <person name="Guo H."/>
            <person name="Ma Y."/>
            <person name="Sun W."/>
        </authorList>
    </citation>
    <scope>NUCLEOTIDE SEQUENCE [LARGE SCALE GENOMIC DNA]</scope>
    <source>
        <strain evidence="5">cv. Malutang</strain>
    </source>
</reference>
<dbReference type="Pfam" id="PF20160">
    <property type="entry name" value="C-JID"/>
    <property type="match status" value="1"/>
</dbReference>
<dbReference type="SUPFAM" id="SSF52058">
    <property type="entry name" value="L domain-like"/>
    <property type="match status" value="1"/>
</dbReference>
<comment type="caution">
    <text evidence="4">The sequence shown here is derived from an EMBL/GenBank/DDBJ whole genome shotgun (WGS) entry which is preliminary data.</text>
</comment>
<name>A0A5C7GR37_9ROSI</name>
<feature type="domain" description="C-JID" evidence="3">
    <location>
        <begin position="468"/>
        <end position="628"/>
    </location>
</feature>
<proteinExistence type="predicted"/>
<evidence type="ECO:0000256" key="1">
    <source>
        <dbReference type="ARBA" id="ARBA00022614"/>
    </source>
</evidence>
<dbReference type="PANTHER" id="PTHR45752">
    <property type="entry name" value="LEUCINE-RICH REPEAT-CONTAINING"/>
    <property type="match status" value="1"/>
</dbReference>
<evidence type="ECO:0000259" key="3">
    <source>
        <dbReference type="Pfam" id="PF20160"/>
    </source>
</evidence>
<gene>
    <name evidence="4" type="ORF">EZV62_026299</name>
</gene>
<dbReference type="Pfam" id="PF00560">
    <property type="entry name" value="LRR_1"/>
    <property type="match status" value="2"/>
</dbReference>
<evidence type="ECO:0000256" key="2">
    <source>
        <dbReference type="ARBA" id="ARBA00022737"/>
    </source>
</evidence>
<dbReference type="OrthoDB" id="1053178at2759"/>
<dbReference type="AlphaFoldDB" id="A0A5C7GR37"/>
<dbReference type="InterPro" id="IPR032675">
    <property type="entry name" value="LRR_dom_sf"/>
</dbReference>
<dbReference type="EMBL" id="VAHF01000013">
    <property type="protein sequence ID" value="TXG47005.1"/>
    <property type="molecule type" value="Genomic_DNA"/>
</dbReference>
<evidence type="ECO:0000313" key="4">
    <source>
        <dbReference type="EMBL" id="TXG47005.1"/>
    </source>
</evidence>
<organism evidence="4 5">
    <name type="scientific">Acer yangbiense</name>
    <dbReference type="NCBI Taxonomy" id="1000413"/>
    <lineage>
        <taxon>Eukaryota</taxon>
        <taxon>Viridiplantae</taxon>
        <taxon>Streptophyta</taxon>
        <taxon>Embryophyta</taxon>
        <taxon>Tracheophyta</taxon>
        <taxon>Spermatophyta</taxon>
        <taxon>Magnoliopsida</taxon>
        <taxon>eudicotyledons</taxon>
        <taxon>Gunneridae</taxon>
        <taxon>Pentapetalae</taxon>
        <taxon>rosids</taxon>
        <taxon>malvids</taxon>
        <taxon>Sapindales</taxon>
        <taxon>Sapindaceae</taxon>
        <taxon>Hippocastanoideae</taxon>
        <taxon>Acereae</taxon>
        <taxon>Acer</taxon>
    </lineage>
</organism>
<evidence type="ECO:0000313" key="5">
    <source>
        <dbReference type="Proteomes" id="UP000323000"/>
    </source>
</evidence>